<dbReference type="AlphaFoldDB" id="A0AAW0TB04"/>
<proteinExistence type="predicted"/>
<protein>
    <submittedName>
        <fullName evidence="2">Uncharacterized protein</fullName>
    </submittedName>
</protein>
<comment type="caution">
    <text evidence="2">The sequence shown here is derived from an EMBL/GenBank/DDBJ whole genome shotgun (WGS) entry which is preliminary data.</text>
</comment>
<evidence type="ECO:0000313" key="2">
    <source>
        <dbReference type="EMBL" id="KAK8383897.1"/>
    </source>
</evidence>
<organism evidence="2 3">
    <name type="scientific">Scylla paramamosain</name>
    <name type="common">Mud crab</name>
    <dbReference type="NCBI Taxonomy" id="85552"/>
    <lineage>
        <taxon>Eukaryota</taxon>
        <taxon>Metazoa</taxon>
        <taxon>Ecdysozoa</taxon>
        <taxon>Arthropoda</taxon>
        <taxon>Crustacea</taxon>
        <taxon>Multicrustacea</taxon>
        <taxon>Malacostraca</taxon>
        <taxon>Eumalacostraca</taxon>
        <taxon>Eucarida</taxon>
        <taxon>Decapoda</taxon>
        <taxon>Pleocyemata</taxon>
        <taxon>Brachyura</taxon>
        <taxon>Eubrachyura</taxon>
        <taxon>Portunoidea</taxon>
        <taxon>Portunidae</taxon>
        <taxon>Portuninae</taxon>
        <taxon>Scylla</taxon>
    </lineage>
</organism>
<evidence type="ECO:0000313" key="3">
    <source>
        <dbReference type="Proteomes" id="UP001487740"/>
    </source>
</evidence>
<accession>A0AAW0TB04</accession>
<dbReference type="EMBL" id="JARAKH010000036">
    <property type="protein sequence ID" value="KAK8383897.1"/>
    <property type="molecule type" value="Genomic_DNA"/>
</dbReference>
<gene>
    <name evidence="2" type="ORF">O3P69_015976</name>
</gene>
<name>A0AAW0TB04_SCYPA</name>
<keyword evidence="3" id="KW-1185">Reference proteome</keyword>
<feature type="region of interest" description="Disordered" evidence="1">
    <location>
        <begin position="76"/>
        <end position="106"/>
    </location>
</feature>
<feature type="compositionally biased region" description="Polar residues" evidence="1">
    <location>
        <begin position="96"/>
        <end position="106"/>
    </location>
</feature>
<dbReference type="Proteomes" id="UP001487740">
    <property type="component" value="Unassembled WGS sequence"/>
</dbReference>
<sequence>MSSEGQAQNTACPFSSAQAISLEKAERHRRISQPGILSGAVVACLSVVLLLAPLSEEGAELAGSIVWCSPLYKQASDGQETHHGHKDLMTGRMHPANSSTGTPSTQSKWHILNISNVLGQLSVTAWKQLGVRAGPPGEAPYPFQERSR</sequence>
<feature type="compositionally biased region" description="Basic and acidic residues" evidence="1">
    <location>
        <begin position="79"/>
        <end position="89"/>
    </location>
</feature>
<evidence type="ECO:0000256" key="1">
    <source>
        <dbReference type="SAM" id="MobiDB-lite"/>
    </source>
</evidence>
<reference evidence="2 3" key="1">
    <citation type="submission" date="2023-03" db="EMBL/GenBank/DDBJ databases">
        <title>High-quality genome of Scylla paramamosain provides insights in environmental adaptation.</title>
        <authorList>
            <person name="Zhang L."/>
        </authorList>
    </citation>
    <scope>NUCLEOTIDE SEQUENCE [LARGE SCALE GENOMIC DNA]</scope>
    <source>
        <strain evidence="2">LZ_2023a</strain>
        <tissue evidence="2">Muscle</tissue>
    </source>
</reference>